<feature type="transmembrane region" description="Helical" evidence="1">
    <location>
        <begin position="250"/>
        <end position="267"/>
    </location>
</feature>
<evidence type="ECO:0008006" key="4">
    <source>
        <dbReference type="Google" id="ProtNLM"/>
    </source>
</evidence>
<feature type="transmembrane region" description="Helical" evidence="1">
    <location>
        <begin position="273"/>
        <end position="290"/>
    </location>
</feature>
<proteinExistence type="predicted"/>
<keyword evidence="1" id="KW-0812">Transmembrane</keyword>
<sequence length="304" mass="34910">MFTGLIIAITVVLLWFTSYRLYKARRIIKKEKVEWLALAAFMAGFGILCYGIRSLFIDSAETDTFIYRLGITVHLGLSFIPAALFVYKNYIGNKLLRNFLGVLTVIGALIMTYACIFPKLNRIVKPAPYEPIPMSMSNFPWASLTWKNYFIWYSILLSLLLIWTAFVYSVRRLKEIKSSAHSVLGIFLLFPLSIVIVIMPFVAMQSWFKFSPALPWYQWSNLFVFFYIALSILLIWTVSKLVASKKIDASLHYGLGIAYLSFPAMLCILSTPIFARLLYVPGAIFLYLVFRNELKSLETQNITQ</sequence>
<evidence type="ECO:0000313" key="3">
    <source>
        <dbReference type="Proteomes" id="UP000229317"/>
    </source>
</evidence>
<gene>
    <name evidence="2" type="ORF">COV84_01770</name>
</gene>
<comment type="caution">
    <text evidence="2">The sequence shown here is derived from an EMBL/GenBank/DDBJ whole genome shotgun (WGS) entry which is preliminary data.</text>
</comment>
<feature type="transmembrane region" description="Helical" evidence="1">
    <location>
        <begin position="99"/>
        <end position="120"/>
    </location>
</feature>
<keyword evidence="1" id="KW-0472">Membrane</keyword>
<protein>
    <recommendedName>
        <fullName evidence="4">Histidine kinase N-terminal 7TM region domain-containing protein</fullName>
    </recommendedName>
</protein>
<feature type="transmembrane region" description="Helical" evidence="1">
    <location>
        <begin position="182"/>
        <end position="204"/>
    </location>
</feature>
<keyword evidence="1" id="KW-1133">Transmembrane helix</keyword>
<feature type="transmembrane region" description="Helical" evidence="1">
    <location>
        <begin position="6"/>
        <end position="22"/>
    </location>
</feature>
<organism evidence="2 3">
    <name type="scientific">Candidatus Portnoybacteria bacterium CG11_big_fil_rev_8_21_14_0_20_40_15</name>
    <dbReference type="NCBI Taxonomy" id="1974817"/>
    <lineage>
        <taxon>Bacteria</taxon>
        <taxon>Candidatus Portnoyibacteriota</taxon>
    </lineage>
</organism>
<evidence type="ECO:0000313" key="2">
    <source>
        <dbReference type="EMBL" id="PIQ75338.1"/>
    </source>
</evidence>
<feature type="transmembrane region" description="Helical" evidence="1">
    <location>
        <begin position="150"/>
        <end position="170"/>
    </location>
</feature>
<dbReference type="Proteomes" id="UP000229317">
    <property type="component" value="Unassembled WGS sequence"/>
</dbReference>
<feature type="transmembrane region" description="Helical" evidence="1">
    <location>
        <begin position="65"/>
        <end position="87"/>
    </location>
</feature>
<feature type="transmembrane region" description="Helical" evidence="1">
    <location>
        <begin position="34"/>
        <end position="53"/>
    </location>
</feature>
<feature type="transmembrane region" description="Helical" evidence="1">
    <location>
        <begin position="216"/>
        <end position="238"/>
    </location>
</feature>
<accession>A0A2H0KT61</accession>
<evidence type="ECO:0000256" key="1">
    <source>
        <dbReference type="SAM" id="Phobius"/>
    </source>
</evidence>
<reference evidence="2 3" key="1">
    <citation type="submission" date="2017-09" db="EMBL/GenBank/DDBJ databases">
        <title>Depth-based differentiation of microbial function through sediment-hosted aquifers and enrichment of novel symbionts in the deep terrestrial subsurface.</title>
        <authorList>
            <person name="Probst A.J."/>
            <person name="Ladd B."/>
            <person name="Jarett J.K."/>
            <person name="Geller-Mcgrath D.E."/>
            <person name="Sieber C.M."/>
            <person name="Emerson J.B."/>
            <person name="Anantharaman K."/>
            <person name="Thomas B.C."/>
            <person name="Malmstrom R."/>
            <person name="Stieglmeier M."/>
            <person name="Klingl A."/>
            <person name="Woyke T."/>
            <person name="Ryan C.M."/>
            <person name="Banfield J.F."/>
        </authorList>
    </citation>
    <scope>NUCLEOTIDE SEQUENCE [LARGE SCALE GENOMIC DNA]</scope>
    <source>
        <strain evidence="2">CG11_big_fil_rev_8_21_14_0_20_40_15</strain>
    </source>
</reference>
<dbReference type="EMBL" id="PCVO01000026">
    <property type="protein sequence ID" value="PIQ75338.1"/>
    <property type="molecule type" value="Genomic_DNA"/>
</dbReference>
<name>A0A2H0KT61_9BACT</name>
<dbReference type="AlphaFoldDB" id="A0A2H0KT61"/>